<organism evidence="3 4">
    <name type="scientific">Flavobacterium gossypii</name>
    <dbReference type="NCBI Taxonomy" id="1646119"/>
    <lineage>
        <taxon>Bacteria</taxon>
        <taxon>Pseudomonadati</taxon>
        <taxon>Bacteroidota</taxon>
        <taxon>Flavobacteriia</taxon>
        <taxon>Flavobacteriales</taxon>
        <taxon>Flavobacteriaceae</taxon>
        <taxon>Flavobacterium</taxon>
    </lineage>
</organism>
<comment type="caution">
    <text evidence="3">The sequence shown here is derived from an EMBL/GenBank/DDBJ whole genome shotgun (WGS) entry which is preliminary data.</text>
</comment>
<evidence type="ECO:0000313" key="4">
    <source>
        <dbReference type="Proteomes" id="UP000555003"/>
    </source>
</evidence>
<gene>
    <name evidence="3" type="ORF">GGR22_002895</name>
</gene>
<evidence type="ECO:0000313" key="3">
    <source>
        <dbReference type="EMBL" id="MBA9074722.1"/>
    </source>
</evidence>
<dbReference type="PANTHER" id="PTHR30349">
    <property type="entry name" value="PHAGE INTEGRASE-RELATED"/>
    <property type="match status" value="1"/>
</dbReference>
<dbReference type="InterPro" id="IPR013762">
    <property type="entry name" value="Integrase-like_cat_sf"/>
</dbReference>
<keyword evidence="4" id="KW-1185">Reference proteome</keyword>
<dbReference type="InterPro" id="IPR002104">
    <property type="entry name" value="Integrase_catalytic"/>
</dbReference>
<dbReference type="PROSITE" id="PS51898">
    <property type="entry name" value="TYR_RECOMBINASE"/>
    <property type="match status" value="1"/>
</dbReference>
<dbReference type="SUPFAM" id="SSF56349">
    <property type="entry name" value="DNA breaking-rejoining enzymes"/>
    <property type="match status" value="1"/>
</dbReference>
<evidence type="ECO:0000256" key="1">
    <source>
        <dbReference type="ARBA" id="ARBA00023172"/>
    </source>
</evidence>
<dbReference type="Proteomes" id="UP000555003">
    <property type="component" value="Unassembled WGS sequence"/>
</dbReference>
<dbReference type="Pfam" id="PF00589">
    <property type="entry name" value="Phage_integrase"/>
    <property type="match status" value="1"/>
</dbReference>
<feature type="domain" description="Tyr recombinase" evidence="2">
    <location>
        <begin position="120"/>
        <end position="332"/>
    </location>
</feature>
<keyword evidence="1" id="KW-0233">DNA recombination</keyword>
<accession>A0ABR6DSR6</accession>
<dbReference type="InterPro" id="IPR011010">
    <property type="entry name" value="DNA_brk_join_enz"/>
</dbReference>
<sequence>MFPLSLKIFMNRKKAFFMAARIYYYSIYAEKIRQYVEMRRKLGYKYTTNEQYLRSLDRFATLKGETSIGFTKAFADEWGIKRPNETETNRGTRISILSYFSSFLRDIGIDSYIPKIPPYQKPKFIPCIFSNLQMDRIFKASDGLRSGRNASMNTCIMAIPAIIRVLYGTGIRIGEVLNLKISDLIMEHRCIKIRDVKSKKERIIPISDSLWNVVQTYIGYRNSLPEDNLYSEYLFIKPDGRRCTDEGIRRWFRKCVQTAKINEDIPGVIPRVHDLRHSFAVNSLAGMVADSIDLYVALPILSNYLGHQNINSTEHYVRLTTNMFPDLRKALDRACIDIFPKFINYE</sequence>
<dbReference type="PANTHER" id="PTHR30349:SF64">
    <property type="entry name" value="PROPHAGE INTEGRASE INTD-RELATED"/>
    <property type="match status" value="1"/>
</dbReference>
<dbReference type="EMBL" id="JACJIS010000003">
    <property type="protein sequence ID" value="MBA9074722.1"/>
    <property type="molecule type" value="Genomic_DNA"/>
</dbReference>
<name>A0ABR6DSR6_9FLAO</name>
<dbReference type="InterPro" id="IPR050090">
    <property type="entry name" value="Tyrosine_recombinase_XerCD"/>
</dbReference>
<dbReference type="Gene3D" id="1.10.443.10">
    <property type="entry name" value="Intergrase catalytic core"/>
    <property type="match status" value="1"/>
</dbReference>
<reference evidence="3 4" key="1">
    <citation type="submission" date="2020-08" db="EMBL/GenBank/DDBJ databases">
        <title>Genomic Encyclopedia of Type Strains, Phase IV (KMG-IV): sequencing the most valuable type-strain genomes for metagenomic binning, comparative biology and taxonomic classification.</title>
        <authorList>
            <person name="Goeker M."/>
        </authorList>
    </citation>
    <scope>NUCLEOTIDE SEQUENCE [LARGE SCALE GENOMIC DNA]</scope>
    <source>
        <strain evidence="3 4">DSM 100397</strain>
    </source>
</reference>
<protein>
    <submittedName>
        <fullName evidence="3">Site-specific recombinase XerD</fullName>
    </submittedName>
</protein>
<proteinExistence type="predicted"/>
<evidence type="ECO:0000259" key="2">
    <source>
        <dbReference type="PROSITE" id="PS51898"/>
    </source>
</evidence>
<dbReference type="RefSeq" id="WP_246336967.1">
    <property type="nucleotide sequence ID" value="NZ_JACJIS010000003.1"/>
</dbReference>